<dbReference type="HAMAP" id="MF_02128">
    <property type="entry name" value="TMP_kinase"/>
    <property type="match status" value="1"/>
</dbReference>
<evidence type="ECO:0000259" key="3">
    <source>
        <dbReference type="Pfam" id="PF00586"/>
    </source>
</evidence>
<comment type="catalytic activity">
    <reaction evidence="2">
        <text>thiamine phosphate + ATP = thiamine diphosphate + ADP</text>
        <dbReference type="Rhea" id="RHEA:15913"/>
        <dbReference type="ChEBI" id="CHEBI:30616"/>
        <dbReference type="ChEBI" id="CHEBI:37575"/>
        <dbReference type="ChEBI" id="CHEBI:58937"/>
        <dbReference type="ChEBI" id="CHEBI:456216"/>
        <dbReference type="EC" id="2.7.4.16"/>
    </reaction>
</comment>
<dbReference type="PIRSF" id="PIRSF005303">
    <property type="entry name" value="Thiam_monoph_kin"/>
    <property type="match status" value="1"/>
</dbReference>
<feature type="binding site" evidence="2">
    <location>
        <position position="44"/>
    </location>
    <ligand>
        <name>Mg(2+)</name>
        <dbReference type="ChEBI" id="CHEBI:18420"/>
        <label>1</label>
    </ligand>
</feature>
<evidence type="ECO:0000313" key="5">
    <source>
        <dbReference type="EMBL" id="MCO6159455.1"/>
    </source>
</evidence>
<feature type="binding site" evidence="2">
    <location>
        <position position="311"/>
    </location>
    <ligand>
        <name>substrate</name>
    </ligand>
</feature>
<dbReference type="Gene3D" id="3.30.1330.10">
    <property type="entry name" value="PurM-like, N-terminal domain"/>
    <property type="match status" value="1"/>
</dbReference>
<dbReference type="Pfam" id="PF02769">
    <property type="entry name" value="AIRS_C"/>
    <property type="match status" value="1"/>
</dbReference>
<evidence type="ECO:0000313" key="6">
    <source>
        <dbReference type="Proteomes" id="UP001523401"/>
    </source>
</evidence>
<dbReference type="PANTHER" id="PTHR30270:SF0">
    <property type="entry name" value="THIAMINE-MONOPHOSPHATE KINASE"/>
    <property type="match status" value="1"/>
</dbReference>
<dbReference type="Proteomes" id="UP001523401">
    <property type="component" value="Unassembled WGS sequence"/>
</dbReference>
<feature type="binding site" evidence="2">
    <location>
        <position position="208"/>
    </location>
    <ligand>
        <name>ATP</name>
        <dbReference type="ChEBI" id="CHEBI:30616"/>
    </ligand>
</feature>
<accession>A0ABT1CF23</accession>
<feature type="binding site" evidence="2">
    <location>
        <position position="72"/>
    </location>
    <ligand>
        <name>Mg(2+)</name>
        <dbReference type="ChEBI" id="CHEBI:18420"/>
        <label>3</label>
    </ligand>
</feature>
<feature type="binding site" evidence="2">
    <location>
        <position position="206"/>
    </location>
    <ligand>
        <name>Mg(2+)</name>
        <dbReference type="ChEBI" id="CHEBI:18420"/>
        <label>3</label>
    </ligand>
</feature>
<protein>
    <recommendedName>
        <fullName evidence="2">Thiamine-monophosphate kinase</fullName>
        <shortName evidence="2">TMP kinase</shortName>
        <shortName evidence="2">Thiamine-phosphate kinase</shortName>
        <ecNumber evidence="2">2.7.4.16</ecNumber>
    </recommendedName>
</protein>
<dbReference type="SUPFAM" id="SSF56042">
    <property type="entry name" value="PurM C-terminal domain-like"/>
    <property type="match status" value="1"/>
</dbReference>
<feature type="binding site" evidence="2">
    <location>
        <position position="120"/>
    </location>
    <ligand>
        <name>Mg(2+)</name>
        <dbReference type="ChEBI" id="CHEBI:18420"/>
        <label>1</label>
    </ligand>
</feature>
<keyword evidence="2" id="KW-0479">Metal-binding</keyword>
<feature type="binding site" evidence="2">
    <location>
        <position position="255"/>
    </location>
    <ligand>
        <name>substrate</name>
    </ligand>
</feature>
<feature type="domain" description="PurM-like N-terminal" evidence="3">
    <location>
        <begin position="25"/>
        <end position="138"/>
    </location>
</feature>
<feature type="domain" description="PurM-like C-terminal" evidence="4">
    <location>
        <begin position="150"/>
        <end position="296"/>
    </location>
</feature>
<dbReference type="RefSeq" id="WP_252848880.1">
    <property type="nucleotide sequence ID" value="NZ_BAPW01000023.1"/>
</dbReference>
<comment type="pathway">
    <text evidence="2">Cofactor biosynthesis; thiamine diphosphate biosynthesis; thiamine diphosphate from thiamine phosphate: step 1/1.</text>
</comment>
<dbReference type="GO" id="GO:0009030">
    <property type="term" value="F:thiamine-phosphate kinase activity"/>
    <property type="evidence" value="ECO:0007669"/>
    <property type="project" value="UniProtKB-EC"/>
</dbReference>
<keyword evidence="2" id="KW-0067">ATP-binding</keyword>
<keyword evidence="2" id="KW-0547">Nucleotide-binding</keyword>
<dbReference type="EMBL" id="JAMXQU010000003">
    <property type="protein sequence ID" value="MCO6159455.1"/>
    <property type="molecule type" value="Genomic_DNA"/>
</dbReference>
<keyword evidence="6" id="KW-1185">Reference proteome</keyword>
<name>A0ABT1CF23_9PROT</name>
<evidence type="ECO:0000256" key="1">
    <source>
        <dbReference type="ARBA" id="ARBA00022977"/>
    </source>
</evidence>
<dbReference type="InterPro" id="IPR010918">
    <property type="entry name" value="PurM-like_C_dom"/>
</dbReference>
<comment type="caution">
    <text evidence="2">Lacks conserved residue(s) required for the propagation of feature annotation.</text>
</comment>
<comment type="miscellaneous">
    <text evidence="2">Reaction mechanism of ThiL seems to utilize a direct, inline transfer of the gamma-phosphate of ATP to TMP rather than a phosphorylated enzyme intermediate.</text>
</comment>
<dbReference type="InterPro" id="IPR016188">
    <property type="entry name" value="PurM-like_N"/>
</dbReference>
<evidence type="ECO:0000259" key="4">
    <source>
        <dbReference type="Pfam" id="PF02769"/>
    </source>
</evidence>
<keyword evidence="2" id="KW-0460">Magnesium</keyword>
<evidence type="ECO:0000256" key="2">
    <source>
        <dbReference type="HAMAP-Rule" id="MF_02128"/>
    </source>
</evidence>
<feature type="binding site" evidence="2">
    <location>
        <position position="209"/>
    </location>
    <ligand>
        <name>Mg(2+)</name>
        <dbReference type="ChEBI" id="CHEBI:18420"/>
        <label>5</label>
    </ligand>
</feature>
<dbReference type="Pfam" id="PF00586">
    <property type="entry name" value="AIRS"/>
    <property type="match status" value="1"/>
</dbReference>
<dbReference type="InterPro" id="IPR036676">
    <property type="entry name" value="PurM-like_C_sf"/>
</dbReference>
<dbReference type="PANTHER" id="PTHR30270">
    <property type="entry name" value="THIAMINE-MONOPHOSPHATE KINASE"/>
    <property type="match status" value="1"/>
</dbReference>
<gene>
    <name evidence="2 5" type="primary">thiL</name>
    <name evidence="5" type="ORF">NF685_05330</name>
</gene>
<feature type="binding site" evidence="2">
    <location>
        <position position="43"/>
    </location>
    <ligand>
        <name>Mg(2+)</name>
        <dbReference type="ChEBI" id="CHEBI:18420"/>
        <label>1</label>
    </ligand>
</feature>
<proteinExistence type="inferred from homology"/>
<comment type="similarity">
    <text evidence="2">Belongs to the thiamine-monophosphate kinase family.</text>
</comment>
<dbReference type="InterPro" id="IPR006283">
    <property type="entry name" value="ThiL-like"/>
</dbReference>
<feature type="binding site" evidence="2">
    <location>
        <position position="146"/>
    </location>
    <ligand>
        <name>ATP</name>
        <dbReference type="ChEBI" id="CHEBI:30616"/>
    </ligand>
</feature>
<feature type="binding site" evidence="2">
    <location>
        <position position="72"/>
    </location>
    <ligand>
        <name>Mg(2+)</name>
        <dbReference type="ChEBI" id="CHEBI:18420"/>
        <label>4</label>
    </ligand>
</feature>
<feature type="binding site" evidence="2">
    <location>
        <position position="44"/>
    </location>
    <ligand>
        <name>Mg(2+)</name>
        <dbReference type="ChEBI" id="CHEBI:18420"/>
        <label>2</label>
    </ligand>
</feature>
<dbReference type="Gene3D" id="3.90.650.10">
    <property type="entry name" value="PurM-like C-terminal domain"/>
    <property type="match status" value="1"/>
</dbReference>
<feature type="binding site" evidence="2">
    <location>
        <begin position="119"/>
        <end position="120"/>
    </location>
    <ligand>
        <name>ATP</name>
        <dbReference type="ChEBI" id="CHEBI:30616"/>
    </ligand>
</feature>
<feature type="binding site" evidence="2">
    <location>
        <position position="27"/>
    </location>
    <ligand>
        <name>Mg(2+)</name>
        <dbReference type="ChEBI" id="CHEBI:18420"/>
        <label>3</label>
    </ligand>
</feature>
<dbReference type="EC" id="2.7.4.16" evidence="2"/>
<feature type="binding site" evidence="2">
    <location>
        <position position="72"/>
    </location>
    <ligand>
        <name>Mg(2+)</name>
        <dbReference type="ChEBI" id="CHEBI:18420"/>
        <label>2</label>
    </ligand>
</feature>
<feature type="binding site" evidence="2">
    <location>
        <position position="42"/>
    </location>
    <ligand>
        <name>Mg(2+)</name>
        <dbReference type="ChEBI" id="CHEBI:18420"/>
        <label>4</label>
    </ligand>
</feature>
<dbReference type="InterPro" id="IPR036921">
    <property type="entry name" value="PurM-like_N_sf"/>
</dbReference>
<dbReference type="CDD" id="cd02194">
    <property type="entry name" value="ThiL"/>
    <property type="match status" value="1"/>
</dbReference>
<feature type="binding site" evidence="2">
    <location>
        <position position="27"/>
    </location>
    <ligand>
        <name>Mg(2+)</name>
        <dbReference type="ChEBI" id="CHEBI:18420"/>
        <label>4</label>
    </ligand>
</feature>
<comment type="caution">
    <text evidence="5">The sequence shown here is derived from an EMBL/GenBank/DDBJ whole genome shotgun (WGS) entry which is preliminary data.</text>
</comment>
<dbReference type="NCBIfam" id="TIGR01379">
    <property type="entry name" value="thiL"/>
    <property type="match status" value="1"/>
</dbReference>
<reference evidence="5 6" key="1">
    <citation type="submission" date="2022-06" db="EMBL/GenBank/DDBJ databases">
        <title>Whole-genome of Asaia lannensis strain LMG 27011T.</title>
        <authorList>
            <person name="Sombolestani A."/>
        </authorList>
    </citation>
    <scope>NUCLEOTIDE SEQUENCE [LARGE SCALE GENOMIC DNA]</scope>
    <source>
        <strain evidence="5 6">NBRC 102526</strain>
    </source>
</reference>
<keyword evidence="1 2" id="KW-0784">Thiamine biosynthesis</keyword>
<feature type="binding site" evidence="2">
    <location>
        <position position="51"/>
    </location>
    <ligand>
        <name>substrate</name>
    </ligand>
</feature>
<keyword evidence="2 5" id="KW-0808">Transferase</keyword>
<keyword evidence="2 5" id="KW-0418">Kinase</keyword>
<sequence length="314" mass="33428">MSGGEFDFIDRFFRPLAGNGALELGDDAALIDVPEGHELILSTDTLVEAVHFLPDDPAETIGRKLLRVSLSDCAAMGAKPRGYLMNISRPASFDDQWFASFSTGLFQDQHLFGLSLLGGDTTSTRGPLVLSLTILGEVSKGRAVRRKGARAGDVIWVTGTIGDAALGLQALLGEVDDPGGILTGRYRLPQPRTGFPLQDFASAGMDISDGLVQDAGHIARQSGVRLELEADRVPLSPEAEAAGPAWLETCLTGGDDYELLFTAPDSRTDAIREAGKKAGLNVTQIGRVVQGSGVVVLDANGREMPLRKTGWQHF</sequence>
<dbReference type="SUPFAM" id="SSF55326">
    <property type="entry name" value="PurM N-terminal domain-like"/>
    <property type="match status" value="1"/>
</dbReference>
<organism evidence="5 6">
    <name type="scientific">Asaia lannensis NBRC 102526</name>
    <dbReference type="NCBI Taxonomy" id="1307926"/>
    <lineage>
        <taxon>Bacteria</taxon>
        <taxon>Pseudomonadati</taxon>
        <taxon>Pseudomonadota</taxon>
        <taxon>Alphaproteobacteria</taxon>
        <taxon>Acetobacterales</taxon>
        <taxon>Acetobacteraceae</taxon>
        <taxon>Asaia</taxon>
    </lineage>
</organism>
<comment type="function">
    <text evidence="2">Catalyzes the ATP-dependent phosphorylation of thiamine-monophosphate (TMP) to form thiamine-pyrophosphate (TPP), the active form of vitamin B1.</text>
</comment>